<name>A0A3B1BT28_9ZZZZ</name>
<sequence length="646" mass="74138">MPNFFKGRFGLVYLFFLTFVALAALTRSILAISSWNMIDADAGSFALAFVTGLLMDVITASYLAIPLVLYALLVPNKIYHHRLHKLLIYPFFLVVIYSLIFSGVSEWFFWEEFSSRFNFIAVDYLVYTTELIGNIRESYPLNTILSIILVASIILTLLLLPALHQVHSEIQSFRTRLRQAAQFLLIPLLAFIFVNLSLSHISSNRYLNELAGNGIYNFFSAFRNNELDYNSYYRTEDEAKLWPRLRQLLAQDNARYISDKVDNITRHISANGPEKPLNVIWITVESLSASYLGFFGNEQGLSPELDKLSRDSLNFTRLYATGTRTVRGLEALTLSVPPTPGRSIIKRPNNENLFSIGQIFRARGYDTRFTYGGYGYFDNMNYFFKHNGFEILDRTDMDDKEIQFANIWGVSDEDLFNRALKDMDQSYHRGKKFFNFIMTTSNHRPFTYPEGRIDIPSHTSREGGVKYTDYAIGRFIKQARQKPWFKNSVFVIVADHCASSAGEAELQFNKYLIPLLIYSPAHIRPKTVSTLASQIDVAPTLLGLLNFSYDSKFYGRDIFHTRPDEERAFIGNYQKLGYMKNGRLTILSPQKKVSAYRVDFKKSTTTPITPDANDLAEAITYYQSANIAFKKRLNLWSKPESTHTDD</sequence>
<dbReference type="InterPro" id="IPR000917">
    <property type="entry name" value="Sulfatase_N"/>
</dbReference>
<feature type="transmembrane region" description="Helical" evidence="6">
    <location>
        <begin position="45"/>
        <end position="74"/>
    </location>
</feature>
<keyword evidence="4 6" id="KW-1133">Transmembrane helix</keyword>
<keyword evidence="5 6" id="KW-0472">Membrane</keyword>
<evidence type="ECO:0000256" key="5">
    <source>
        <dbReference type="ARBA" id="ARBA00023136"/>
    </source>
</evidence>
<dbReference type="AlphaFoldDB" id="A0A3B1BT28"/>
<keyword evidence="2" id="KW-1003">Cell membrane</keyword>
<dbReference type="CDD" id="cd16015">
    <property type="entry name" value="LTA_synthase"/>
    <property type="match status" value="1"/>
</dbReference>
<feature type="domain" description="Sulfatase N-terminal" evidence="7">
    <location>
        <begin position="278"/>
        <end position="546"/>
    </location>
</feature>
<keyword evidence="3 6" id="KW-0812">Transmembrane</keyword>
<proteinExistence type="predicted"/>
<dbReference type="Gene3D" id="3.40.720.10">
    <property type="entry name" value="Alkaline Phosphatase, subunit A"/>
    <property type="match status" value="1"/>
</dbReference>
<feature type="transmembrane region" description="Helical" evidence="6">
    <location>
        <begin position="12"/>
        <end position="33"/>
    </location>
</feature>
<protein>
    <submittedName>
        <fullName evidence="8">Sulfatase family protein</fullName>
    </submittedName>
</protein>
<gene>
    <name evidence="8" type="ORF">MNBD_GAMMA24-588</name>
</gene>
<dbReference type="InterPro" id="IPR012160">
    <property type="entry name" value="LtaS-like"/>
</dbReference>
<dbReference type="InterPro" id="IPR017850">
    <property type="entry name" value="Alkaline_phosphatase_core_sf"/>
</dbReference>
<dbReference type="InterPro" id="IPR050448">
    <property type="entry name" value="OpgB/LTA_synthase_biosynth"/>
</dbReference>
<dbReference type="PIRSF" id="PIRSF005091">
    <property type="entry name" value="Mmb_sulf_HI1246"/>
    <property type="match status" value="1"/>
</dbReference>
<evidence type="ECO:0000256" key="4">
    <source>
        <dbReference type="ARBA" id="ARBA00022989"/>
    </source>
</evidence>
<evidence type="ECO:0000256" key="1">
    <source>
        <dbReference type="ARBA" id="ARBA00004651"/>
    </source>
</evidence>
<dbReference type="PANTHER" id="PTHR47371:SF3">
    <property type="entry name" value="PHOSPHOGLYCEROL TRANSFERASE I"/>
    <property type="match status" value="1"/>
</dbReference>
<feature type="transmembrane region" description="Helical" evidence="6">
    <location>
        <begin position="144"/>
        <end position="163"/>
    </location>
</feature>
<dbReference type="EMBL" id="UOFZ01000137">
    <property type="protein sequence ID" value="VAX13830.1"/>
    <property type="molecule type" value="Genomic_DNA"/>
</dbReference>
<evidence type="ECO:0000259" key="7">
    <source>
        <dbReference type="Pfam" id="PF00884"/>
    </source>
</evidence>
<evidence type="ECO:0000313" key="8">
    <source>
        <dbReference type="EMBL" id="VAX13830.1"/>
    </source>
</evidence>
<organism evidence="8">
    <name type="scientific">hydrothermal vent metagenome</name>
    <dbReference type="NCBI Taxonomy" id="652676"/>
    <lineage>
        <taxon>unclassified sequences</taxon>
        <taxon>metagenomes</taxon>
        <taxon>ecological metagenomes</taxon>
    </lineage>
</organism>
<reference evidence="8" key="1">
    <citation type="submission" date="2018-06" db="EMBL/GenBank/DDBJ databases">
        <authorList>
            <person name="Zhirakovskaya E."/>
        </authorList>
    </citation>
    <scope>NUCLEOTIDE SEQUENCE</scope>
</reference>
<feature type="transmembrane region" description="Helical" evidence="6">
    <location>
        <begin position="86"/>
        <end position="110"/>
    </location>
</feature>
<dbReference type="SUPFAM" id="SSF53649">
    <property type="entry name" value="Alkaline phosphatase-like"/>
    <property type="match status" value="1"/>
</dbReference>
<evidence type="ECO:0000256" key="2">
    <source>
        <dbReference type="ARBA" id="ARBA00022475"/>
    </source>
</evidence>
<feature type="transmembrane region" description="Helical" evidence="6">
    <location>
        <begin position="183"/>
        <end position="201"/>
    </location>
</feature>
<evidence type="ECO:0000256" key="6">
    <source>
        <dbReference type="SAM" id="Phobius"/>
    </source>
</evidence>
<dbReference type="Gene3D" id="3.30.1120.80">
    <property type="match status" value="1"/>
</dbReference>
<dbReference type="GO" id="GO:0005886">
    <property type="term" value="C:plasma membrane"/>
    <property type="evidence" value="ECO:0007669"/>
    <property type="project" value="UniProtKB-SubCell"/>
</dbReference>
<dbReference type="PANTHER" id="PTHR47371">
    <property type="entry name" value="LIPOTEICHOIC ACID SYNTHASE"/>
    <property type="match status" value="1"/>
</dbReference>
<dbReference type="Pfam" id="PF00884">
    <property type="entry name" value="Sulfatase"/>
    <property type="match status" value="1"/>
</dbReference>
<comment type="subcellular location">
    <subcellularLocation>
        <location evidence="1">Cell membrane</location>
        <topology evidence="1">Multi-pass membrane protein</topology>
    </subcellularLocation>
</comment>
<accession>A0A3B1BT28</accession>
<evidence type="ECO:0000256" key="3">
    <source>
        <dbReference type="ARBA" id="ARBA00022692"/>
    </source>
</evidence>